<reference evidence="3" key="1">
    <citation type="submission" date="2016-11" db="UniProtKB">
        <authorList>
            <consortium name="WormBaseParasite"/>
        </authorList>
    </citation>
    <scope>IDENTIFICATION</scope>
</reference>
<accession>A0A1I7T7C0</accession>
<feature type="region of interest" description="Disordered" evidence="1">
    <location>
        <begin position="52"/>
        <end position="71"/>
    </location>
</feature>
<sequence>MGTSPPPSPPLPIETSDASTNTDEPYIPLDSLQPILTESIAKHLRKPDIPVVSVPVEDPKPSMIAQTNSSTFNMIPRTSRLKDLDKMIRQKEELLERMNSEIEVKRKILMVREARERRDKKLMKEEKKKREEEKRKKEDVKDPEEDPEEAPEDVEEKEEEVEESESESTSTSSESSSPDSTSSEPTSSSPSSQETVRAAPTKESDGESTIEDPFSARQDPPEAEDDDPAVTRYLENLQKRVMEDMQRKYI</sequence>
<dbReference type="Proteomes" id="UP000095282">
    <property type="component" value="Unplaced"/>
</dbReference>
<feature type="compositionally biased region" description="Basic and acidic residues" evidence="1">
    <location>
        <begin position="100"/>
        <end position="140"/>
    </location>
</feature>
<feature type="region of interest" description="Disordered" evidence="1">
    <location>
        <begin position="100"/>
        <end position="231"/>
    </location>
</feature>
<dbReference type="AlphaFoldDB" id="A0A1I7T7C0"/>
<dbReference type="eggNOG" id="ENOG502TIH4">
    <property type="taxonomic scope" value="Eukaryota"/>
</dbReference>
<evidence type="ECO:0000313" key="2">
    <source>
        <dbReference type="Proteomes" id="UP000095282"/>
    </source>
</evidence>
<feature type="region of interest" description="Disordered" evidence="1">
    <location>
        <begin position="1"/>
        <end position="28"/>
    </location>
</feature>
<name>A0A1I7T7C0_9PELO</name>
<feature type="compositionally biased region" description="Pro residues" evidence="1">
    <location>
        <begin position="1"/>
        <end position="12"/>
    </location>
</feature>
<keyword evidence="2" id="KW-1185">Reference proteome</keyword>
<feature type="compositionally biased region" description="Low complexity" evidence="1">
    <location>
        <begin position="167"/>
        <end position="197"/>
    </location>
</feature>
<dbReference type="WBParaSite" id="Csp11.Scaffold528.g3120.t1">
    <property type="protein sequence ID" value="Csp11.Scaffold528.g3120.t1"/>
    <property type="gene ID" value="Csp11.Scaffold528.g3120"/>
</dbReference>
<feature type="compositionally biased region" description="Acidic residues" evidence="1">
    <location>
        <begin position="141"/>
        <end position="166"/>
    </location>
</feature>
<organism evidence="2 3">
    <name type="scientific">Caenorhabditis tropicalis</name>
    <dbReference type="NCBI Taxonomy" id="1561998"/>
    <lineage>
        <taxon>Eukaryota</taxon>
        <taxon>Metazoa</taxon>
        <taxon>Ecdysozoa</taxon>
        <taxon>Nematoda</taxon>
        <taxon>Chromadorea</taxon>
        <taxon>Rhabditida</taxon>
        <taxon>Rhabditina</taxon>
        <taxon>Rhabditomorpha</taxon>
        <taxon>Rhabditoidea</taxon>
        <taxon>Rhabditidae</taxon>
        <taxon>Peloderinae</taxon>
        <taxon>Caenorhabditis</taxon>
    </lineage>
</organism>
<evidence type="ECO:0000313" key="3">
    <source>
        <dbReference type="WBParaSite" id="Csp11.Scaffold528.g3120.t1"/>
    </source>
</evidence>
<protein>
    <submittedName>
        <fullName evidence="3">Wsv025</fullName>
    </submittedName>
</protein>
<proteinExistence type="predicted"/>
<evidence type="ECO:0000256" key="1">
    <source>
        <dbReference type="SAM" id="MobiDB-lite"/>
    </source>
</evidence>